<keyword evidence="1" id="KW-0812">Transmembrane</keyword>
<feature type="transmembrane region" description="Helical" evidence="1">
    <location>
        <begin position="39"/>
        <end position="59"/>
    </location>
</feature>
<evidence type="ECO:0000313" key="2">
    <source>
        <dbReference type="EMBL" id="UUM29542.1"/>
    </source>
</evidence>
<proteinExistence type="predicted"/>
<gene>
    <name evidence="2" type="ORF">NP165_07350</name>
</gene>
<dbReference type="EMBL" id="CP102096">
    <property type="protein sequence ID" value="UUM29542.1"/>
    <property type="molecule type" value="Genomic_DNA"/>
</dbReference>
<feature type="transmembrane region" description="Helical" evidence="1">
    <location>
        <begin position="80"/>
        <end position="101"/>
    </location>
</feature>
<sequence>MILTFRFQLIVVFMFLFCLPAYAQEQMDYDRTIVIMRFIERYIVAASGVLLLYLGYRLFTTIQDLGSLDAELPNNIKLQLNKVGPGVFFALFGTVLLTYVMSSEIKVSLNETSRNDKGGGLVLGGATPLLDADKLTKILNVRSLDFIDTYVTSDLELTTDEARERLRLSLEATRNIKSVLIDDLIGQGSYEEFLNWQQKISSDPNYENRLSKERLEIIEQVKTLLNGDD</sequence>
<evidence type="ECO:0000256" key="1">
    <source>
        <dbReference type="SAM" id="Phobius"/>
    </source>
</evidence>
<reference evidence="2" key="1">
    <citation type="submission" date="2022-07" db="EMBL/GenBank/DDBJ databases">
        <title>Complete genome of Vibrio japonicus strain JCM 31412T and phylogenomic assessment of the Nereis clade of the genus Vibrio.</title>
        <authorList>
            <person name="Shlafstein M.D."/>
            <person name="Emsley S.A."/>
            <person name="Ushijima B."/>
            <person name="Videau P."/>
            <person name="Saw J.H."/>
        </authorList>
    </citation>
    <scope>NUCLEOTIDE SEQUENCE</scope>
    <source>
        <strain evidence="2">JCM 31412</strain>
    </source>
</reference>
<name>A0ABY5LFK8_9VIBR</name>
<keyword evidence="1" id="KW-1133">Transmembrane helix</keyword>
<keyword evidence="1" id="KW-0472">Membrane</keyword>
<accession>A0ABY5LFK8</accession>
<dbReference type="Proteomes" id="UP001058602">
    <property type="component" value="Chromosome 1"/>
</dbReference>
<protein>
    <submittedName>
        <fullName evidence="2">Uncharacterized protein</fullName>
    </submittedName>
</protein>
<dbReference type="RefSeq" id="WP_257083332.1">
    <property type="nucleotide sequence ID" value="NZ_CP102096.1"/>
</dbReference>
<organism evidence="2 3">
    <name type="scientific">Vibrio japonicus</name>
    <dbReference type="NCBI Taxonomy" id="1824638"/>
    <lineage>
        <taxon>Bacteria</taxon>
        <taxon>Pseudomonadati</taxon>
        <taxon>Pseudomonadota</taxon>
        <taxon>Gammaproteobacteria</taxon>
        <taxon>Vibrionales</taxon>
        <taxon>Vibrionaceae</taxon>
        <taxon>Vibrio</taxon>
    </lineage>
</organism>
<evidence type="ECO:0000313" key="3">
    <source>
        <dbReference type="Proteomes" id="UP001058602"/>
    </source>
</evidence>
<keyword evidence="3" id="KW-1185">Reference proteome</keyword>